<evidence type="ECO:0000313" key="3">
    <source>
        <dbReference type="EMBL" id="TWI84608.1"/>
    </source>
</evidence>
<dbReference type="GO" id="GO:0015562">
    <property type="term" value="F:efflux transmembrane transporter activity"/>
    <property type="evidence" value="ECO:0007669"/>
    <property type="project" value="TreeGrafter"/>
</dbReference>
<dbReference type="Gene3D" id="2.40.420.20">
    <property type="match status" value="1"/>
</dbReference>
<dbReference type="GO" id="GO:1990281">
    <property type="term" value="C:efflux pump complex"/>
    <property type="evidence" value="ECO:0007669"/>
    <property type="project" value="TreeGrafter"/>
</dbReference>
<dbReference type="Gene3D" id="2.40.50.100">
    <property type="match status" value="1"/>
</dbReference>
<reference evidence="3 4" key="1">
    <citation type="submission" date="2019-07" db="EMBL/GenBank/DDBJ databases">
        <title>Genomic Encyclopedia of Archaeal and Bacterial Type Strains, Phase II (KMG-II): from individual species to whole genera.</title>
        <authorList>
            <person name="Goeker M."/>
        </authorList>
    </citation>
    <scope>NUCLEOTIDE SEQUENCE [LARGE SCALE GENOMIC DNA]</scope>
    <source>
        <strain evidence="3 4">ATCC BAA-252</strain>
    </source>
</reference>
<dbReference type="Proteomes" id="UP000320593">
    <property type="component" value="Unassembled WGS sequence"/>
</dbReference>
<keyword evidence="2" id="KW-1133">Transmembrane helix</keyword>
<keyword evidence="1" id="KW-0175">Coiled coil</keyword>
<keyword evidence="4" id="KW-1185">Reference proteome</keyword>
<dbReference type="RefSeq" id="WP_145344574.1">
    <property type="nucleotide sequence ID" value="NZ_SMLY01000061.1"/>
</dbReference>
<evidence type="ECO:0000313" key="4">
    <source>
        <dbReference type="Proteomes" id="UP000320593"/>
    </source>
</evidence>
<dbReference type="Gene3D" id="2.40.30.170">
    <property type="match status" value="1"/>
</dbReference>
<accession>A0A562SUA5</accession>
<organism evidence="3 4">
    <name type="scientific">Roseibium hamelinense</name>
    <dbReference type="NCBI Taxonomy" id="150831"/>
    <lineage>
        <taxon>Bacteria</taxon>
        <taxon>Pseudomonadati</taxon>
        <taxon>Pseudomonadota</taxon>
        <taxon>Alphaproteobacteria</taxon>
        <taxon>Hyphomicrobiales</taxon>
        <taxon>Stappiaceae</taxon>
        <taxon>Roseibium</taxon>
    </lineage>
</organism>
<name>A0A562SUA5_9HYPH</name>
<keyword evidence="2" id="KW-0812">Transmembrane</keyword>
<dbReference type="AlphaFoldDB" id="A0A562SUA5"/>
<gene>
    <name evidence="3" type="ORF">JM93_02940</name>
</gene>
<protein>
    <submittedName>
        <fullName evidence="3">RND family efflux transporter MFP subunit</fullName>
    </submittedName>
</protein>
<dbReference type="OrthoDB" id="9813967at2"/>
<dbReference type="EMBL" id="VLLF01000007">
    <property type="protein sequence ID" value="TWI84608.1"/>
    <property type="molecule type" value="Genomic_DNA"/>
</dbReference>
<proteinExistence type="predicted"/>
<feature type="transmembrane region" description="Helical" evidence="2">
    <location>
        <begin position="31"/>
        <end position="52"/>
    </location>
</feature>
<dbReference type="Gene3D" id="1.10.287.470">
    <property type="entry name" value="Helix hairpin bin"/>
    <property type="match status" value="1"/>
</dbReference>
<evidence type="ECO:0000256" key="2">
    <source>
        <dbReference type="SAM" id="Phobius"/>
    </source>
</evidence>
<sequence length="473" mass="51650">MLQSVNRPGEDQSVPSEYREILRPGRRSHRFWMVAKAVLQAVIALIVLFAAVQGMNTLIATKPDVPKRAVQEKAYTVESRRVALTDHAPVISVYGEVTAGRTVDLRALVGGEVVEVNPSLKAGGLVSEGEVLVAIDRFDYEGALTEAQASLAEAEAQQVQNRGRVALEEANIERSTEQLEFAKRDLERAQSLLERGAVTEQTVDERKLLVSQRQQTLEQRQNTLALEEARVVQQYATIKRLKWGVQNAERQLANTVLKAPFDAVIREEAAQPGRLISVNDVVASIYSRDELEVRFTLSDNQYGRIVADAGTVVGREVEVIWNLGNEPLVYQATVERVGADVASTRGGVDVFAVIEYDPEQTPLRPGAFVEVLVADRTYASTAVIPETSVYGDGLVYVIEEGRLSPRQTRPLAFDGDEIIVRGGLESGDVILTTRVPEAGEGLLVVPLDPSENPDAFVRSSDAAADTAQAAVKN</sequence>
<dbReference type="SUPFAM" id="SSF111369">
    <property type="entry name" value="HlyD-like secretion proteins"/>
    <property type="match status" value="2"/>
</dbReference>
<evidence type="ECO:0000256" key="1">
    <source>
        <dbReference type="SAM" id="Coils"/>
    </source>
</evidence>
<keyword evidence="2" id="KW-0472">Membrane</keyword>
<comment type="caution">
    <text evidence="3">The sequence shown here is derived from an EMBL/GenBank/DDBJ whole genome shotgun (WGS) entry which is preliminary data.</text>
</comment>
<feature type="coiled-coil region" evidence="1">
    <location>
        <begin position="165"/>
        <end position="192"/>
    </location>
</feature>
<dbReference type="PANTHER" id="PTHR30469">
    <property type="entry name" value="MULTIDRUG RESISTANCE PROTEIN MDTA"/>
    <property type="match status" value="1"/>
</dbReference>